<evidence type="ECO:0000313" key="1">
    <source>
        <dbReference type="EMBL" id="GBN93237.1"/>
    </source>
</evidence>
<accession>A0A4Y2SYA0</accession>
<proteinExistence type="predicted"/>
<gene>
    <name evidence="1" type="ORF">AVEN_274213_1</name>
</gene>
<dbReference type="EMBL" id="BGPR01024849">
    <property type="protein sequence ID" value="GBN93237.1"/>
    <property type="molecule type" value="Genomic_DNA"/>
</dbReference>
<keyword evidence="2" id="KW-1185">Reference proteome</keyword>
<protein>
    <submittedName>
        <fullName evidence="1">Uncharacterized protein</fullName>
    </submittedName>
</protein>
<name>A0A4Y2SYA0_ARAVE</name>
<reference evidence="1 2" key="1">
    <citation type="journal article" date="2019" name="Sci. Rep.">
        <title>Orb-weaving spider Araneus ventricosus genome elucidates the spidroin gene catalogue.</title>
        <authorList>
            <person name="Kono N."/>
            <person name="Nakamura H."/>
            <person name="Ohtoshi R."/>
            <person name="Moran D.A.P."/>
            <person name="Shinohara A."/>
            <person name="Yoshida Y."/>
            <person name="Fujiwara M."/>
            <person name="Mori M."/>
            <person name="Tomita M."/>
            <person name="Arakawa K."/>
        </authorList>
    </citation>
    <scope>NUCLEOTIDE SEQUENCE [LARGE SCALE GENOMIC DNA]</scope>
</reference>
<dbReference type="AlphaFoldDB" id="A0A4Y2SYA0"/>
<comment type="caution">
    <text evidence="1">The sequence shown here is derived from an EMBL/GenBank/DDBJ whole genome shotgun (WGS) entry which is preliminary data.</text>
</comment>
<organism evidence="1 2">
    <name type="scientific">Araneus ventricosus</name>
    <name type="common">Orbweaver spider</name>
    <name type="synonym">Epeira ventricosa</name>
    <dbReference type="NCBI Taxonomy" id="182803"/>
    <lineage>
        <taxon>Eukaryota</taxon>
        <taxon>Metazoa</taxon>
        <taxon>Ecdysozoa</taxon>
        <taxon>Arthropoda</taxon>
        <taxon>Chelicerata</taxon>
        <taxon>Arachnida</taxon>
        <taxon>Araneae</taxon>
        <taxon>Araneomorphae</taxon>
        <taxon>Entelegynae</taxon>
        <taxon>Araneoidea</taxon>
        <taxon>Araneidae</taxon>
        <taxon>Araneus</taxon>
    </lineage>
</organism>
<evidence type="ECO:0000313" key="2">
    <source>
        <dbReference type="Proteomes" id="UP000499080"/>
    </source>
</evidence>
<sequence length="118" mass="13703">MDRLQSQSCHKIFKYDEQRSLSSTKKDYEVFSLSELNEFENWATGLRGTVDYLDLHTNDDVGDVSLNFEQDEYRESERSSLHLTDNEAYFSITSTSNENAVFNVSFDQRLSILQQGII</sequence>
<dbReference type="Proteomes" id="UP000499080">
    <property type="component" value="Unassembled WGS sequence"/>
</dbReference>